<dbReference type="Proteomes" id="UP001221142">
    <property type="component" value="Unassembled WGS sequence"/>
</dbReference>
<name>A0AAD7B3P6_9AGAR</name>
<sequence length="281" mass="31317">MSMEGEWVTPLCQLRLFLLQVSDLIGTLLAPAALLFNPHLGQHLSLNRVRLLQNHPVLPPPLQFPRSQELCSIRISSLHRIDLRFRAHHPPLNLIPRYYFPASDNITVLPFVPPPTLHFQCFPISGTPPVVSTSQNENQTSPHISSQPQPTDSTLTPSPSISDSPVASTSHIEPEAPSNSDPPPIPRVNVDIAEEQLLAVRNRLTKEIEQHGKPLCYLRGDFYDRPPHPVFALNLMQTGANPTTLYWRDVFVWLPHLLPGSPANFTCTCGKALSRNGMCLI</sequence>
<accession>A0AAD7B3P6</accession>
<reference evidence="2" key="1">
    <citation type="submission" date="2023-03" db="EMBL/GenBank/DDBJ databases">
        <title>Massive genome expansion in bonnet fungi (Mycena s.s.) driven by repeated elements and novel gene families across ecological guilds.</title>
        <authorList>
            <consortium name="Lawrence Berkeley National Laboratory"/>
            <person name="Harder C.B."/>
            <person name="Miyauchi S."/>
            <person name="Viragh M."/>
            <person name="Kuo A."/>
            <person name="Thoen E."/>
            <person name="Andreopoulos B."/>
            <person name="Lu D."/>
            <person name="Skrede I."/>
            <person name="Drula E."/>
            <person name="Henrissat B."/>
            <person name="Morin E."/>
            <person name="Kohler A."/>
            <person name="Barry K."/>
            <person name="LaButti K."/>
            <person name="Morin E."/>
            <person name="Salamov A."/>
            <person name="Lipzen A."/>
            <person name="Mereny Z."/>
            <person name="Hegedus B."/>
            <person name="Baldrian P."/>
            <person name="Stursova M."/>
            <person name="Weitz H."/>
            <person name="Taylor A."/>
            <person name="Grigoriev I.V."/>
            <person name="Nagy L.G."/>
            <person name="Martin F."/>
            <person name="Kauserud H."/>
        </authorList>
    </citation>
    <scope>NUCLEOTIDE SEQUENCE</scope>
    <source>
        <strain evidence="2">9284</strain>
    </source>
</reference>
<dbReference type="AlphaFoldDB" id="A0AAD7B3P6"/>
<evidence type="ECO:0000313" key="2">
    <source>
        <dbReference type="EMBL" id="KAJ7609121.1"/>
    </source>
</evidence>
<organism evidence="2 3">
    <name type="scientific">Roridomyces roridus</name>
    <dbReference type="NCBI Taxonomy" id="1738132"/>
    <lineage>
        <taxon>Eukaryota</taxon>
        <taxon>Fungi</taxon>
        <taxon>Dikarya</taxon>
        <taxon>Basidiomycota</taxon>
        <taxon>Agaricomycotina</taxon>
        <taxon>Agaricomycetes</taxon>
        <taxon>Agaricomycetidae</taxon>
        <taxon>Agaricales</taxon>
        <taxon>Marasmiineae</taxon>
        <taxon>Mycenaceae</taxon>
        <taxon>Roridomyces</taxon>
    </lineage>
</organism>
<gene>
    <name evidence="2" type="ORF">FB45DRAFT_1039279</name>
</gene>
<dbReference type="EMBL" id="JARKIF010000042">
    <property type="protein sequence ID" value="KAJ7609121.1"/>
    <property type="molecule type" value="Genomic_DNA"/>
</dbReference>
<proteinExistence type="predicted"/>
<keyword evidence="3" id="KW-1185">Reference proteome</keyword>
<comment type="caution">
    <text evidence="2">The sequence shown here is derived from an EMBL/GenBank/DDBJ whole genome shotgun (WGS) entry which is preliminary data.</text>
</comment>
<evidence type="ECO:0000313" key="3">
    <source>
        <dbReference type="Proteomes" id="UP001221142"/>
    </source>
</evidence>
<evidence type="ECO:0000256" key="1">
    <source>
        <dbReference type="SAM" id="MobiDB-lite"/>
    </source>
</evidence>
<protein>
    <submittedName>
        <fullName evidence="2">Uncharacterized protein</fullName>
    </submittedName>
</protein>
<feature type="compositionally biased region" description="Polar residues" evidence="1">
    <location>
        <begin position="130"/>
        <end position="171"/>
    </location>
</feature>
<feature type="region of interest" description="Disordered" evidence="1">
    <location>
        <begin position="130"/>
        <end position="187"/>
    </location>
</feature>